<dbReference type="EMBL" id="JAGQLF010000016">
    <property type="protein sequence ID" value="MCA9386783.1"/>
    <property type="molecule type" value="Genomic_DNA"/>
</dbReference>
<reference evidence="3" key="2">
    <citation type="journal article" date="2021" name="Microbiome">
        <title>Successional dynamics and alternative stable states in a saline activated sludge microbial community over 9 years.</title>
        <authorList>
            <person name="Wang Y."/>
            <person name="Ye J."/>
            <person name="Ju F."/>
            <person name="Liu L."/>
            <person name="Boyd J.A."/>
            <person name="Deng Y."/>
            <person name="Parks D.H."/>
            <person name="Jiang X."/>
            <person name="Yin X."/>
            <person name="Woodcroft B.J."/>
            <person name="Tyson G.W."/>
            <person name="Hugenholtz P."/>
            <person name="Polz M.F."/>
            <person name="Zhang T."/>
        </authorList>
    </citation>
    <scope>NUCLEOTIDE SEQUENCE</scope>
    <source>
        <strain evidence="3">HKST-UBA09</strain>
    </source>
</reference>
<dbReference type="Proteomes" id="UP000714915">
    <property type="component" value="Unassembled WGS sequence"/>
</dbReference>
<feature type="coiled-coil region" evidence="1">
    <location>
        <begin position="73"/>
        <end position="100"/>
    </location>
</feature>
<sequence>MKKLALKLFKFILILLYPVIVVLLITVSVMLFVKTRDINSALNTYQDIYQENGIGGERKQNVKSAMSDVKSIVKGLYDEIDAKDNQISDLEDKVESEQKDGFGEIKGSILAFVSEGSEFNRYQRVCAETKDNANKQYCVSVSAIGKTYTLVVPEGEYYVFAQLQDDKANTAKAYFTEFVQCNQAGAEDNCSEGLRKNKVLVPVASGGSVSNIDPIDWEIEGLNIEQEVTE</sequence>
<organism evidence="3 4">
    <name type="scientific">Candidatus Dojkabacteria bacterium</name>
    <dbReference type="NCBI Taxonomy" id="2099670"/>
    <lineage>
        <taxon>Bacteria</taxon>
        <taxon>Candidatus Dojkabacteria</taxon>
    </lineage>
</organism>
<gene>
    <name evidence="3" type="ORF">KC669_01990</name>
</gene>
<protein>
    <submittedName>
        <fullName evidence="3">Uncharacterized protein</fullName>
    </submittedName>
</protein>
<evidence type="ECO:0000256" key="1">
    <source>
        <dbReference type="SAM" id="Coils"/>
    </source>
</evidence>
<keyword evidence="2" id="KW-0812">Transmembrane</keyword>
<dbReference type="AlphaFoldDB" id="A0A955LA02"/>
<evidence type="ECO:0000256" key="2">
    <source>
        <dbReference type="SAM" id="Phobius"/>
    </source>
</evidence>
<comment type="caution">
    <text evidence="3">The sequence shown here is derived from an EMBL/GenBank/DDBJ whole genome shotgun (WGS) entry which is preliminary data.</text>
</comment>
<reference evidence="3" key="1">
    <citation type="submission" date="2020-04" db="EMBL/GenBank/DDBJ databases">
        <authorList>
            <person name="Zhang T."/>
        </authorList>
    </citation>
    <scope>NUCLEOTIDE SEQUENCE</scope>
    <source>
        <strain evidence="3">HKST-UBA09</strain>
    </source>
</reference>
<proteinExistence type="predicted"/>
<keyword evidence="2" id="KW-1133">Transmembrane helix</keyword>
<evidence type="ECO:0000313" key="4">
    <source>
        <dbReference type="Proteomes" id="UP000714915"/>
    </source>
</evidence>
<keyword evidence="2" id="KW-0472">Membrane</keyword>
<accession>A0A955LA02</accession>
<evidence type="ECO:0000313" key="3">
    <source>
        <dbReference type="EMBL" id="MCA9386783.1"/>
    </source>
</evidence>
<keyword evidence="1" id="KW-0175">Coiled coil</keyword>
<feature type="transmembrane region" description="Helical" evidence="2">
    <location>
        <begin position="12"/>
        <end position="33"/>
    </location>
</feature>
<name>A0A955LA02_9BACT</name>